<dbReference type="Proteomes" id="UP000317940">
    <property type="component" value="Unassembled WGS sequence"/>
</dbReference>
<dbReference type="AlphaFoldDB" id="A0A561SFJ4"/>
<dbReference type="RefSeq" id="WP_170305259.1">
    <property type="nucleotide sequence ID" value="NZ_BAAAMZ010000001.1"/>
</dbReference>
<reference evidence="1 2" key="1">
    <citation type="submission" date="2019-06" db="EMBL/GenBank/DDBJ databases">
        <title>Sequencing the genomes of 1000 actinobacteria strains.</title>
        <authorList>
            <person name="Klenk H.-P."/>
        </authorList>
    </citation>
    <scope>NUCLEOTIDE SEQUENCE [LARGE SCALE GENOMIC DNA]</scope>
    <source>
        <strain evidence="1 2">DSM 44826</strain>
    </source>
</reference>
<dbReference type="EMBL" id="VIWT01000005">
    <property type="protein sequence ID" value="TWF73578.1"/>
    <property type="molecule type" value="Genomic_DNA"/>
</dbReference>
<evidence type="ECO:0000313" key="2">
    <source>
        <dbReference type="Proteomes" id="UP000317940"/>
    </source>
</evidence>
<sequence length="47" mass="4998">MTQILALQGLKSETDSTALVTITTVGSHWSSVAHLRVELPVPDDAAH</sequence>
<accession>A0A561SFJ4</accession>
<evidence type="ECO:0000313" key="1">
    <source>
        <dbReference type="EMBL" id="TWF73578.1"/>
    </source>
</evidence>
<comment type="caution">
    <text evidence="1">The sequence shown here is derived from an EMBL/GenBank/DDBJ whole genome shotgun (WGS) entry which is preliminary data.</text>
</comment>
<keyword evidence="2" id="KW-1185">Reference proteome</keyword>
<organism evidence="1 2">
    <name type="scientific">Kitasatospora viridis</name>
    <dbReference type="NCBI Taxonomy" id="281105"/>
    <lineage>
        <taxon>Bacteria</taxon>
        <taxon>Bacillati</taxon>
        <taxon>Actinomycetota</taxon>
        <taxon>Actinomycetes</taxon>
        <taxon>Kitasatosporales</taxon>
        <taxon>Streptomycetaceae</taxon>
        <taxon>Kitasatospora</taxon>
    </lineage>
</organism>
<protein>
    <submittedName>
        <fullName evidence="1">Uncharacterized protein</fullName>
    </submittedName>
</protein>
<gene>
    <name evidence="1" type="ORF">FHX73_15191</name>
</gene>
<name>A0A561SFJ4_9ACTN</name>
<proteinExistence type="predicted"/>